<dbReference type="CDD" id="cd00338">
    <property type="entry name" value="Ser_Recombinase"/>
    <property type="match status" value="1"/>
</dbReference>
<dbReference type="AlphaFoldDB" id="A0A1V2ETR5"/>
<feature type="domain" description="Resolvase/invertase-type recombinase catalytic" evidence="3">
    <location>
        <begin position="5"/>
        <end position="142"/>
    </location>
</feature>
<evidence type="ECO:0000256" key="2">
    <source>
        <dbReference type="ARBA" id="ARBA00023172"/>
    </source>
</evidence>
<name>A0A1V2ETR5_9SPHN</name>
<keyword evidence="1" id="KW-0238">DNA-binding</keyword>
<dbReference type="PROSITE" id="PS51736">
    <property type="entry name" value="RECOMBINASES_3"/>
    <property type="match status" value="1"/>
</dbReference>
<dbReference type="RefSeq" id="WP_076744678.1">
    <property type="nucleotide sequence ID" value="NZ_MPSB01000007.1"/>
</dbReference>
<dbReference type="EMBL" id="MPSB01000007">
    <property type="protein sequence ID" value="ONF95990.1"/>
    <property type="molecule type" value="Genomic_DNA"/>
</dbReference>
<dbReference type="STRING" id="1915074.SPHI_19170"/>
<proteinExistence type="predicted"/>
<dbReference type="SUPFAM" id="SSF53041">
    <property type="entry name" value="Resolvase-like"/>
    <property type="match status" value="1"/>
</dbReference>
<gene>
    <name evidence="4" type="primary">hin</name>
    <name evidence="4" type="ORF">SPHI_19170</name>
</gene>
<evidence type="ECO:0000259" key="3">
    <source>
        <dbReference type="PROSITE" id="PS51736"/>
    </source>
</evidence>
<dbReference type="Gene3D" id="3.40.50.1390">
    <property type="entry name" value="Resolvase, N-terminal catalytic domain"/>
    <property type="match status" value="1"/>
</dbReference>
<dbReference type="Proteomes" id="UP000188729">
    <property type="component" value="Unassembled WGS sequence"/>
</dbReference>
<keyword evidence="5" id="KW-1185">Reference proteome</keyword>
<dbReference type="InterPro" id="IPR036162">
    <property type="entry name" value="Resolvase-like_N_sf"/>
</dbReference>
<accession>A0A1V2ETR5</accession>
<evidence type="ECO:0000313" key="5">
    <source>
        <dbReference type="Proteomes" id="UP000188729"/>
    </source>
</evidence>
<keyword evidence="2" id="KW-0233">DNA recombination</keyword>
<dbReference type="InterPro" id="IPR050639">
    <property type="entry name" value="SSR_resolvase"/>
</dbReference>
<organism evidence="4 5">
    <name type="scientific">Sphingomonas jeddahensis</name>
    <dbReference type="NCBI Taxonomy" id="1915074"/>
    <lineage>
        <taxon>Bacteria</taxon>
        <taxon>Pseudomonadati</taxon>
        <taxon>Pseudomonadota</taxon>
        <taxon>Alphaproteobacteria</taxon>
        <taxon>Sphingomonadales</taxon>
        <taxon>Sphingomonadaceae</taxon>
        <taxon>Sphingomonas</taxon>
    </lineage>
</organism>
<protein>
    <submittedName>
        <fullName evidence="4">DNA-invertase hin</fullName>
    </submittedName>
</protein>
<dbReference type="GO" id="GO:0000150">
    <property type="term" value="F:DNA strand exchange activity"/>
    <property type="evidence" value="ECO:0007669"/>
    <property type="project" value="InterPro"/>
</dbReference>
<sequence length="231" mass="24516">MATGKHVSYYRVSTAKQGRSGLGLEAQQEAVRSYLNGGSWELLEEFTEVESGKRDTNRPKLQEALRLCKLTGATLIVAKLDRLSRDAAFLLTLQNSGARFVAADMPDANNLTVGIMALVAQQEREAISARTKAALAAAKGRGVVLGGYRGHPLPAGDAARASAKVRSAKAANRANDVYSAIVEARASGATSLRQIAAVLSERRITTPRGGGFWQASQVKAVLDRVEGVKPA</sequence>
<dbReference type="PANTHER" id="PTHR30461">
    <property type="entry name" value="DNA-INVERTASE FROM LAMBDOID PROPHAGE"/>
    <property type="match status" value="1"/>
</dbReference>
<reference evidence="4 5" key="1">
    <citation type="submission" date="2016-11" db="EMBL/GenBank/DDBJ databases">
        <title>Genome sequence of Sphingomonas jeddahensis G39.</title>
        <authorList>
            <person name="Poehlein A."/>
            <person name="Wuebbeler J.H."/>
            <person name="Steinbuechel A."/>
            <person name="Daniel R."/>
        </authorList>
    </citation>
    <scope>NUCLEOTIDE SEQUENCE [LARGE SCALE GENOMIC DNA]</scope>
    <source>
        <strain evidence="4 5">G39</strain>
    </source>
</reference>
<dbReference type="OrthoDB" id="2290206at2"/>
<dbReference type="Pfam" id="PF00239">
    <property type="entry name" value="Resolvase"/>
    <property type="match status" value="1"/>
</dbReference>
<dbReference type="GO" id="GO:0003677">
    <property type="term" value="F:DNA binding"/>
    <property type="evidence" value="ECO:0007669"/>
    <property type="project" value="UniProtKB-KW"/>
</dbReference>
<comment type="caution">
    <text evidence="4">The sequence shown here is derived from an EMBL/GenBank/DDBJ whole genome shotgun (WGS) entry which is preliminary data.</text>
</comment>
<dbReference type="PANTHER" id="PTHR30461:SF2">
    <property type="entry name" value="SERINE RECOMBINASE PINE-RELATED"/>
    <property type="match status" value="1"/>
</dbReference>
<evidence type="ECO:0000313" key="4">
    <source>
        <dbReference type="EMBL" id="ONF95990.1"/>
    </source>
</evidence>
<evidence type="ECO:0000256" key="1">
    <source>
        <dbReference type="ARBA" id="ARBA00023125"/>
    </source>
</evidence>
<dbReference type="InterPro" id="IPR006119">
    <property type="entry name" value="Resolv_N"/>
</dbReference>
<dbReference type="SMART" id="SM00857">
    <property type="entry name" value="Resolvase"/>
    <property type="match status" value="1"/>
</dbReference>